<comment type="caution">
    <text evidence="2">The sequence shown here is derived from an EMBL/GenBank/DDBJ whole genome shotgun (WGS) entry which is preliminary data.</text>
</comment>
<protein>
    <submittedName>
        <fullName evidence="2">Uncharacterized protein</fullName>
    </submittedName>
</protein>
<keyword evidence="1" id="KW-0472">Membrane</keyword>
<gene>
    <name evidence="2" type="ORF">OnM2_037040</name>
</gene>
<dbReference type="Proteomes" id="UP000286134">
    <property type="component" value="Unassembled WGS sequence"/>
</dbReference>
<feature type="transmembrane region" description="Helical" evidence="1">
    <location>
        <begin position="75"/>
        <end position="95"/>
    </location>
</feature>
<evidence type="ECO:0000313" key="3">
    <source>
        <dbReference type="Proteomes" id="UP000286134"/>
    </source>
</evidence>
<reference evidence="2 3" key="1">
    <citation type="journal article" date="2018" name="BMC Genomics">
        <title>Comparative genome analyses reveal sequence features reflecting distinct modes of host-adaptation between dicot and monocot powdery mildew.</title>
        <authorList>
            <person name="Wu Y."/>
            <person name="Ma X."/>
            <person name="Pan Z."/>
            <person name="Kale S.D."/>
            <person name="Song Y."/>
            <person name="King H."/>
            <person name="Zhang Q."/>
            <person name="Presley C."/>
            <person name="Deng X."/>
            <person name="Wei C.I."/>
            <person name="Xiao S."/>
        </authorList>
    </citation>
    <scope>NUCLEOTIDE SEQUENCE [LARGE SCALE GENOMIC DNA]</scope>
    <source>
        <strain evidence="2">UMSG2</strain>
    </source>
</reference>
<keyword evidence="1" id="KW-0812">Transmembrane</keyword>
<dbReference type="EMBL" id="MCFK01003780">
    <property type="protein sequence ID" value="RKF61902.1"/>
    <property type="molecule type" value="Genomic_DNA"/>
</dbReference>
<keyword evidence="1" id="KW-1133">Transmembrane helix</keyword>
<evidence type="ECO:0000313" key="2">
    <source>
        <dbReference type="EMBL" id="RKF61902.1"/>
    </source>
</evidence>
<name>A0A420HWY4_9PEZI</name>
<accession>A0A420HWY4</accession>
<keyword evidence="3" id="KW-1185">Reference proteome</keyword>
<organism evidence="2 3">
    <name type="scientific">Erysiphe neolycopersici</name>
    <dbReference type="NCBI Taxonomy" id="212602"/>
    <lineage>
        <taxon>Eukaryota</taxon>
        <taxon>Fungi</taxon>
        <taxon>Dikarya</taxon>
        <taxon>Ascomycota</taxon>
        <taxon>Pezizomycotina</taxon>
        <taxon>Leotiomycetes</taxon>
        <taxon>Erysiphales</taxon>
        <taxon>Erysiphaceae</taxon>
        <taxon>Erysiphe</taxon>
    </lineage>
</organism>
<sequence>MKQNLRCYYIDSRREQSIPQKIARSWIDQRRFKPNFSKDYSSTWWQNQSEEVGHFIWRERVTGRLDGENVSKLKAYFPLIVLALVQNLLIITLTSNMTDNLKENKTDLLSLTNNKSHKDTLSDALIREECRSHI</sequence>
<evidence type="ECO:0000256" key="1">
    <source>
        <dbReference type="SAM" id="Phobius"/>
    </source>
</evidence>
<dbReference type="AlphaFoldDB" id="A0A420HWY4"/>
<proteinExistence type="predicted"/>